<sequence length="227" mass="23927">MDILLIAGMWLDGSAWDEVVPEIEKLGHRPVALNLPGQGDGNTAATLDEQVAAVVAAVDAADGPALVVGHSAACQLAWLTADRRPEAVARVALVGGMPSPSGEKYFGFFEPVDGVVPFPGWEPFEGPDSDDMSDAVKESVAAGAIAVPAGITQAVAELTDERRYAVPVTMVCPEYTPEQAKEWLAAGDIPELAKCTDVDYVDIDSGHWPMFTQPVELARILADCAKA</sequence>
<dbReference type="RefSeq" id="WP_108344189.1">
    <property type="nucleotide sequence ID" value="NZ_PYXZ01000003.1"/>
</dbReference>
<proteinExistence type="predicted"/>
<accession>A0A2R7YXX5</accession>
<reference evidence="2 3" key="1">
    <citation type="submission" date="2018-03" db="EMBL/GenBank/DDBJ databases">
        <authorList>
            <person name="Keele B.F."/>
        </authorList>
    </citation>
    <scope>NUCLEOTIDE SEQUENCE [LARGE SCALE GENOMIC DNA]</scope>
    <source>
        <strain evidence="2 3">IB-3</strain>
    </source>
</reference>
<comment type="caution">
    <text evidence="2">The sequence shown here is derived from an EMBL/GenBank/DDBJ whole genome shotgun (WGS) entry which is preliminary data.</text>
</comment>
<dbReference type="EMBL" id="PYXZ01000003">
    <property type="protein sequence ID" value="PUA81248.1"/>
    <property type="molecule type" value="Genomic_DNA"/>
</dbReference>
<feature type="domain" description="AB hydrolase-1" evidence="1">
    <location>
        <begin position="3"/>
        <end position="219"/>
    </location>
</feature>
<dbReference type="InterPro" id="IPR000073">
    <property type="entry name" value="AB_hydrolase_1"/>
</dbReference>
<keyword evidence="3" id="KW-1185">Reference proteome</keyword>
<dbReference type="InterPro" id="IPR029058">
    <property type="entry name" value="AB_hydrolase_fold"/>
</dbReference>
<dbReference type="Gene3D" id="3.40.50.1820">
    <property type="entry name" value="alpha/beta hydrolase"/>
    <property type="match status" value="1"/>
</dbReference>
<gene>
    <name evidence="2" type="ORF">C7S10_09450</name>
</gene>
<dbReference type="GO" id="GO:0016787">
    <property type="term" value="F:hydrolase activity"/>
    <property type="evidence" value="ECO:0007669"/>
    <property type="project" value="UniProtKB-KW"/>
</dbReference>
<evidence type="ECO:0000313" key="2">
    <source>
        <dbReference type="EMBL" id="PUA81248.1"/>
    </source>
</evidence>
<dbReference type="AlphaFoldDB" id="A0A2R7YXX5"/>
<organism evidence="2 3">
    <name type="scientific">Nocardioides currus</name>
    <dbReference type="NCBI Taxonomy" id="2133958"/>
    <lineage>
        <taxon>Bacteria</taxon>
        <taxon>Bacillati</taxon>
        <taxon>Actinomycetota</taxon>
        <taxon>Actinomycetes</taxon>
        <taxon>Propionibacteriales</taxon>
        <taxon>Nocardioidaceae</taxon>
        <taxon>Nocardioides</taxon>
    </lineage>
</organism>
<dbReference type="SUPFAM" id="SSF53474">
    <property type="entry name" value="alpha/beta-Hydrolases"/>
    <property type="match status" value="1"/>
</dbReference>
<dbReference type="Pfam" id="PF12697">
    <property type="entry name" value="Abhydrolase_6"/>
    <property type="match status" value="1"/>
</dbReference>
<name>A0A2R7YXX5_9ACTN</name>
<evidence type="ECO:0000259" key="1">
    <source>
        <dbReference type="Pfam" id="PF12697"/>
    </source>
</evidence>
<evidence type="ECO:0000313" key="3">
    <source>
        <dbReference type="Proteomes" id="UP000244867"/>
    </source>
</evidence>
<dbReference type="Proteomes" id="UP000244867">
    <property type="component" value="Unassembled WGS sequence"/>
</dbReference>
<keyword evidence="2" id="KW-0378">Hydrolase</keyword>
<protein>
    <submittedName>
        <fullName evidence="2">Alpha/beta hydrolase</fullName>
    </submittedName>
</protein>
<dbReference type="OrthoDB" id="9773549at2"/>